<feature type="region of interest" description="Disordered" evidence="1">
    <location>
        <begin position="1"/>
        <end position="49"/>
    </location>
</feature>
<feature type="compositionally biased region" description="Low complexity" evidence="1">
    <location>
        <begin position="1"/>
        <end position="11"/>
    </location>
</feature>
<sequence length="68" mass="7501">MTTSSVSVKSLKPVKKAPIDKLRETRHEPIRRPKAAPGHSQTTSSKSRKILALDEATSALDLESWKFG</sequence>
<organism evidence="2 3">
    <name type="scientific">Helicocarpus griseus UAMH5409</name>
    <dbReference type="NCBI Taxonomy" id="1447875"/>
    <lineage>
        <taxon>Eukaryota</taxon>
        <taxon>Fungi</taxon>
        <taxon>Dikarya</taxon>
        <taxon>Ascomycota</taxon>
        <taxon>Pezizomycotina</taxon>
        <taxon>Eurotiomycetes</taxon>
        <taxon>Eurotiomycetidae</taxon>
        <taxon>Onygenales</taxon>
        <taxon>Ajellomycetaceae</taxon>
        <taxon>Helicocarpus</taxon>
    </lineage>
</organism>
<comment type="caution">
    <text evidence="2">The sequence shown here is derived from an EMBL/GenBank/DDBJ whole genome shotgun (WGS) entry which is preliminary data.</text>
</comment>
<name>A0A2B7Y7V6_9EURO</name>
<gene>
    <name evidence="2" type="ORF">AJ79_01570</name>
</gene>
<keyword evidence="3" id="KW-1185">Reference proteome</keyword>
<proteinExistence type="predicted"/>
<feature type="compositionally biased region" description="Basic and acidic residues" evidence="1">
    <location>
        <begin position="17"/>
        <end position="31"/>
    </location>
</feature>
<evidence type="ECO:0000313" key="3">
    <source>
        <dbReference type="Proteomes" id="UP000223968"/>
    </source>
</evidence>
<dbReference type="EMBL" id="PDNB01000015">
    <property type="protein sequence ID" value="PGH16697.1"/>
    <property type="molecule type" value="Genomic_DNA"/>
</dbReference>
<dbReference type="AlphaFoldDB" id="A0A2B7Y7V6"/>
<dbReference type="Proteomes" id="UP000223968">
    <property type="component" value="Unassembled WGS sequence"/>
</dbReference>
<evidence type="ECO:0000313" key="2">
    <source>
        <dbReference type="EMBL" id="PGH16697.1"/>
    </source>
</evidence>
<reference evidence="2 3" key="1">
    <citation type="submission" date="2017-10" db="EMBL/GenBank/DDBJ databases">
        <title>Comparative genomics in systemic dimorphic fungi from Ajellomycetaceae.</title>
        <authorList>
            <person name="Munoz J.F."/>
            <person name="Mcewen J.G."/>
            <person name="Clay O.K."/>
            <person name="Cuomo C.A."/>
        </authorList>
    </citation>
    <scope>NUCLEOTIDE SEQUENCE [LARGE SCALE GENOMIC DNA]</scope>
    <source>
        <strain evidence="2 3">UAMH5409</strain>
    </source>
</reference>
<accession>A0A2B7Y7V6</accession>
<evidence type="ECO:0000256" key="1">
    <source>
        <dbReference type="SAM" id="MobiDB-lite"/>
    </source>
</evidence>
<protein>
    <submittedName>
        <fullName evidence="2">Uncharacterized protein</fullName>
    </submittedName>
</protein>